<name>A0A517W1D2_9PLAN</name>
<evidence type="ECO:0000313" key="2">
    <source>
        <dbReference type="EMBL" id="QDT99057.1"/>
    </source>
</evidence>
<reference evidence="2 3" key="1">
    <citation type="submission" date="2019-03" db="EMBL/GenBank/DDBJ databases">
        <title>Deep-cultivation of Planctomycetes and their phenomic and genomic characterization uncovers novel biology.</title>
        <authorList>
            <person name="Wiegand S."/>
            <person name="Jogler M."/>
            <person name="Boedeker C."/>
            <person name="Pinto D."/>
            <person name="Vollmers J."/>
            <person name="Rivas-Marin E."/>
            <person name="Kohn T."/>
            <person name="Peeters S.H."/>
            <person name="Heuer A."/>
            <person name="Rast P."/>
            <person name="Oberbeckmann S."/>
            <person name="Bunk B."/>
            <person name="Jeske O."/>
            <person name="Meyerdierks A."/>
            <person name="Storesund J.E."/>
            <person name="Kallscheuer N."/>
            <person name="Luecker S."/>
            <person name="Lage O.M."/>
            <person name="Pohl T."/>
            <person name="Merkel B.J."/>
            <person name="Hornburger P."/>
            <person name="Mueller R.-W."/>
            <person name="Bruemmer F."/>
            <person name="Labrenz M."/>
            <person name="Spormann A.M."/>
            <person name="Op den Camp H."/>
            <person name="Overmann J."/>
            <person name="Amann R."/>
            <person name="Jetten M.S.M."/>
            <person name="Mascher T."/>
            <person name="Medema M.H."/>
            <person name="Devos D.P."/>
            <person name="Kaster A.-K."/>
            <person name="Ovreas L."/>
            <person name="Rohde M."/>
            <person name="Galperin M.Y."/>
            <person name="Jogler C."/>
        </authorList>
    </citation>
    <scope>NUCLEOTIDE SEQUENCE [LARGE SCALE GENOMIC DNA]</scope>
    <source>
        <strain evidence="2 3">V144</strain>
    </source>
</reference>
<protein>
    <submittedName>
        <fullName evidence="2">Uncharacterized protein</fullName>
    </submittedName>
</protein>
<keyword evidence="1" id="KW-0732">Signal</keyword>
<dbReference type="SUPFAM" id="SSF50965">
    <property type="entry name" value="Galactose oxidase, central domain"/>
    <property type="match status" value="1"/>
</dbReference>
<dbReference type="AlphaFoldDB" id="A0A517W1D2"/>
<feature type="chain" id="PRO_5021897527" evidence="1">
    <location>
        <begin position="28"/>
        <end position="522"/>
    </location>
</feature>
<gene>
    <name evidence="2" type="ORF">V144x_45670</name>
</gene>
<organism evidence="2 3">
    <name type="scientific">Gimesia aquarii</name>
    <dbReference type="NCBI Taxonomy" id="2527964"/>
    <lineage>
        <taxon>Bacteria</taxon>
        <taxon>Pseudomonadati</taxon>
        <taxon>Planctomycetota</taxon>
        <taxon>Planctomycetia</taxon>
        <taxon>Planctomycetales</taxon>
        <taxon>Planctomycetaceae</taxon>
        <taxon>Gimesia</taxon>
    </lineage>
</organism>
<dbReference type="InterPro" id="IPR011043">
    <property type="entry name" value="Gal_Oxase/kelch_b-propeller"/>
</dbReference>
<dbReference type="KEGG" id="gaw:V144x_45670"/>
<accession>A0A517W1D2</accession>
<feature type="signal peptide" evidence="1">
    <location>
        <begin position="1"/>
        <end position="27"/>
    </location>
</feature>
<dbReference type="Proteomes" id="UP000318704">
    <property type="component" value="Chromosome"/>
</dbReference>
<evidence type="ECO:0000313" key="3">
    <source>
        <dbReference type="Proteomes" id="UP000318704"/>
    </source>
</evidence>
<evidence type="ECO:0000256" key="1">
    <source>
        <dbReference type="SAM" id="SignalP"/>
    </source>
</evidence>
<sequence length="522" mass="59925" precursor="true">MVFSRVIKLMKPTVFLLILTNTFDAIAEEPIAKFSVKVDLGKDVGQSFGTLFEVRNKKNQVIAGAGFLDVYNTRFRSDRHTLQFFVRPEHNARNFSVKRLSHPDLDCGIYLLDLDQKLQAWSSVRNNLVRLWNPETQTWSDAPIPQTGRVLSGDGIMRLGNGILTFTSGKVAFNDRVILTPPEKGRYYNFYYALGRLFFYHTDRNEKKGFTKIYACPWTSDSKEPIDLKQATIMDAKYVGATPFAWGQYRDEVLTVSNYGGVYVFSDSRWKTLAEAQKGVSFQVYSMLNYHDRLLMAQYPTGELFEYRGQELKRLKGWPPKLPGVSSSAREAQTMAIYRGDLIVGVWPWAEIWRYNLDDEKWHSMGRLFSHPELTDKTTHPYEAEAKKFGLVANHWGQRVTGMVPLGNALMLSTSTKGTYQWFDKYKFLTDAQRREYGSVVELHMSGNLATQIKWKNRPIKIEFVVEKNRLIIRQDSKKIAQTEFKVNNPNIFHGTSINWGQGVFGDLNGKLKSKKSTETAN</sequence>
<proteinExistence type="predicted"/>
<dbReference type="EMBL" id="CP037920">
    <property type="protein sequence ID" value="QDT99057.1"/>
    <property type="molecule type" value="Genomic_DNA"/>
</dbReference>